<evidence type="ECO:0000259" key="1">
    <source>
        <dbReference type="PROSITE" id="PS50097"/>
    </source>
</evidence>
<dbReference type="Pfam" id="PF00651">
    <property type="entry name" value="BTB"/>
    <property type="match status" value="1"/>
</dbReference>
<dbReference type="OrthoDB" id="1022638at2759"/>
<evidence type="ECO:0000313" key="2">
    <source>
        <dbReference type="EMBL" id="CAG8949557.1"/>
    </source>
</evidence>
<dbReference type="InterPro" id="IPR000210">
    <property type="entry name" value="BTB/POZ_dom"/>
</dbReference>
<sequence>MACKSLKKHRLADNLDMDGPMIKVAAGKGKNLLSSSFVPFADLHDKRKSFDIHKSLLQKCTHYFDAKLESDAGKKGEIVLSDECVDTLEAFNTWLYSGEIERPPTKVYYKSKPSAKESQKLEVDLRARFDDRIRILTDLYILAEKMAINDLINRCMDVIQDGFFEYGTVFGPGQISKVFLKSKADSKLRELVVAANVIHLDRGCSTLREEHMMLSMTVPGYFDYMLKWIGRNFHLMGRRFEEGYEIRKNPPSGFTVLNRGLLCACHFHVHGSGEAHHGHDGCAVPFMSCDH</sequence>
<keyword evidence="3" id="KW-1185">Reference proteome</keyword>
<organism evidence="2 3">
    <name type="scientific">Hymenoscyphus fraxineus</name>
    <dbReference type="NCBI Taxonomy" id="746836"/>
    <lineage>
        <taxon>Eukaryota</taxon>
        <taxon>Fungi</taxon>
        <taxon>Dikarya</taxon>
        <taxon>Ascomycota</taxon>
        <taxon>Pezizomycotina</taxon>
        <taxon>Leotiomycetes</taxon>
        <taxon>Helotiales</taxon>
        <taxon>Helotiaceae</taxon>
        <taxon>Hymenoscyphus</taxon>
    </lineage>
</organism>
<dbReference type="PROSITE" id="PS50097">
    <property type="entry name" value="BTB"/>
    <property type="match status" value="1"/>
</dbReference>
<comment type="caution">
    <text evidence="2">The sequence shown here is derived from an EMBL/GenBank/DDBJ whole genome shotgun (WGS) entry which is preliminary data.</text>
</comment>
<dbReference type="AlphaFoldDB" id="A0A9N9KQ36"/>
<dbReference type="EMBL" id="CAJVRL010000014">
    <property type="protein sequence ID" value="CAG8949557.1"/>
    <property type="molecule type" value="Genomic_DNA"/>
</dbReference>
<gene>
    <name evidence="2" type="ORF">HYFRA_00007790</name>
</gene>
<dbReference type="CDD" id="cd18186">
    <property type="entry name" value="BTB_POZ_ZBTB_KLHL-like"/>
    <property type="match status" value="1"/>
</dbReference>
<name>A0A9N9KQ36_9HELO</name>
<accession>A0A9N9KQ36</accession>
<protein>
    <recommendedName>
        <fullName evidence="1">BTB domain-containing protein</fullName>
    </recommendedName>
</protein>
<dbReference type="Proteomes" id="UP000696280">
    <property type="component" value="Unassembled WGS sequence"/>
</dbReference>
<dbReference type="InterPro" id="IPR011333">
    <property type="entry name" value="SKP1/BTB/POZ_sf"/>
</dbReference>
<evidence type="ECO:0000313" key="3">
    <source>
        <dbReference type="Proteomes" id="UP000696280"/>
    </source>
</evidence>
<reference evidence="2" key="1">
    <citation type="submission" date="2021-07" db="EMBL/GenBank/DDBJ databases">
        <authorList>
            <person name="Durling M."/>
        </authorList>
    </citation>
    <scope>NUCLEOTIDE SEQUENCE</scope>
</reference>
<dbReference type="SUPFAM" id="SSF54695">
    <property type="entry name" value="POZ domain"/>
    <property type="match status" value="1"/>
</dbReference>
<dbReference type="Gene3D" id="3.30.710.10">
    <property type="entry name" value="Potassium Channel Kv1.1, Chain A"/>
    <property type="match status" value="1"/>
</dbReference>
<feature type="domain" description="BTB" evidence="1">
    <location>
        <begin position="35"/>
        <end position="104"/>
    </location>
</feature>
<proteinExistence type="predicted"/>